<reference evidence="1" key="1">
    <citation type="journal article" date="2019" name="bioRxiv">
        <title>The Genome of the Zebra Mussel, Dreissena polymorpha: A Resource for Invasive Species Research.</title>
        <authorList>
            <person name="McCartney M.A."/>
            <person name="Auch B."/>
            <person name="Kono T."/>
            <person name="Mallez S."/>
            <person name="Zhang Y."/>
            <person name="Obille A."/>
            <person name="Becker A."/>
            <person name="Abrahante J.E."/>
            <person name="Garbe J."/>
            <person name="Badalamenti J.P."/>
            <person name="Herman A."/>
            <person name="Mangelson H."/>
            <person name="Liachko I."/>
            <person name="Sullivan S."/>
            <person name="Sone E.D."/>
            <person name="Koren S."/>
            <person name="Silverstein K.A.T."/>
            <person name="Beckman K.B."/>
            <person name="Gohl D.M."/>
        </authorList>
    </citation>
    <scope>NUCLEOTIDE SEQUENCE</scope>
    <source>
        <strain evidence="1">Duluth1</strain>
        <tissue evidence="1">Whole animal</tissue>
    </source>
</reference>
<protein>
    <submittedName>
        <fullName evidence="1">Uncharacterized protein</fullName>
    </submittedName>
</protein>
<evidence type="ECO:0000313" key="1">
    <source>
        <dbReference type="EMBL" id="KAH3797913.1"/>
    </source>
</evidence>
<sequence>MALVPNIELGRCRASSDIDIRQKSRISRWENVKTALKTKTIFGKSPEYRAGANVEPVLTLTFGTGQMSSQL</sequence>
<name>A0A9D4J709_DREPO</name>
<comment type="caution">
    <text evidence="1">The sequence shown here is derived from an EMBL/GenBank/DDBJ whole genome shotgun (WGS) entry which is preliminary data.</text>
</comment>
<gene>
    <name evidence="1" type="ORF">DPMN_151503</name>
</gene>
<organism evidence="1 2">
    <name type="scientific">Dreissena polymorpha</name>
    <name type="common">Zebra mussel</name>
    <name type="synonym">Mytilus polymorpha</name>
    <dbReference type="NCBI Taxonomy" id="45954"/>
    <lineage>
        <taxon>Eukaryota</taxon>
        <taxon>Metazoa</taxon>
        <taxon>Spiralia</taxon>
        <taxon>Lophotrochozoa</taxon>
        <taxon>Mollusca</taxon>
        <taxon>Bivalvia</taxon>
        <taxon>Autobranchia</taxon>
        <taxon>Heteroconchia</taxon>
        <taxon>Euheterodonta</taxon>
        <taxon>Imparidentia</taxon>
        <taxon>Neoheterodontei</taxon>
        <taxon>Myida</taxon>
        <taxon>Dreissenoidea</taxon>
        <taxon>Dreissenidae</taxon>
        <taxon>Dreissena</taxon>
    </lineage>
</organism>
<proteinExistence type="predicted"/>
<dbReference type="Proteomes" id="UP000828390">
    <property type="component" value="Unassembled WGS sequence"/>
</dbReference>
<keyword evidence="2" id="KW-1185">Reference proteome</keyword>
<dbReference type="AlphaFoldDB" id="A0A9D4J709"/>
<dbReference type="EMBL" id="JAIWYP010000007">
    <property type="protein sequence ID" value="KAH3797913.1"/>
    <property type="molecule type" value="Genomic_DNA"/>
</dbReference>
<evidence type="ECO:0000313" key="2">
    <source>
        <dbReference type="Proteomes" id="UP000828390"/>
    </source>
</evidence>
<accession>A0A9D4J709</accession>
<reference evidence="1" key="2">
    <citation type="submission" date="2020-11" db="EMBL/GenBank/DDBJ databases">
        <authorList>
            <person name="McCartney M.A."/>
            <person name="Auch B."/>
            <person name="Kono T."/>
            <person name="Mallez S."/>
            <person name="Becker A."/>
            <person name="Gohl D.M."/>
            <person name="Silverstein K.A.T."/>
            <person name="Koren S."/>
            <person name="Bechman K.B."/>
            <person name="Herman A."/>
            <person name="Abrahante J.E."/>
            <person name="Garbe J."/>
        </authorList>
    </citation>
    <scope>NUCLEOTIDE SEQUENCE</scope>
    <source>
        <strain evidence="1">Duluth1</strain>
        <tissue evidence="1">Whole animal</tissue>
    </source>
</reference>